<protein>
    <recommendedName>
        <fullName evidence="3">Methyltransferase domain-containing protein</fullName>
    </recommendedName>
</protein>
<dbReference type="AlphaFoldDB" id="A0A169G1A5"/>
<dbReference type="eggNOG" id="COG2227">
    <property type="taxonomic scope" value="Bacteria"/>
</dbReference>
<dbReference type="PANTHER" id="PTHR43861">
    <property type="entry name" value="TRANS-ACONITATE 2-METHYLTRANSFERASE-RELATED"/>
    <property type="match status" value="1"/>
</dbReference>
<reference evidence="1 2" key="1">
    <citation type="submission" date="2016-04" db="EMBL/GenBank/DDBJ databases">
        <title>Complete genome sequence of Bacillus oceanisediminis strain 2691.</title>
        <authorList>
            <person name="Jeong H."/>
            <person name="Kim H.J."/>
            <person name="Lee D.-W."/>
        </authorList>
    </citation>
    <scope>NUCLEOTIDE SEQUENCE [LARGE SCALE GENOMIC DNA]</scope>
    <source>
        <strain evidence="1 2">2691</strain>
    </source>
</reference>
<dbReference type="CDD" id="cd02440">
    <property type="entry name" value="AdoMet_MTases"/>
    <property type="match status" value="1"/>
</dbReference>
<organism evidence="1 2">
    <name type="scientific">Cytobacillus oceanisediminis 2691</name>
    <dbReference type="NCBI Taxonomy" id="1196031"/>
    <lineage>
        <taxon>Bacteria</taxon>
        <taxon>Bacillati</taxon>
        <taxon>Bacillota</taxon>
        <taxon>Bacilli</taxon>
        <taxon>Bacillales</taxon>
        <taxon>Bacillaceae</taxon>
        <taxon>Cytobacillus</taxon>
    </lineage>
</organism>
<dbReference type="InterPro" id="IPR029063">
    <property type="entry name" value="SAM-dependent_MTases_sf"/>
</dbReference>
<dbReference type="SUPFAM" id="SSF53335">
    <property type="entry name" value="S-adenosyl-L-methionine-dependent methyltransferases"/>
    <property type="match status" value="1"/>
</dbReference>
<evidence type="ECO:0000313" key="2">
    <source>
        <dbReference type="Proteomes" id="UP000077856"/>
    </source>
</evidence>
<dbReference type="Gene3D" id="3.40.50.150">
    <property type="entry name" value="Vaccinia Virus protein VP39"/>
    <property type="match status" value="1"/>
</dbReference>
<dbReference type="RefSeq" id="WP_026041793.1">
    <property type="nucleotide sequence ID" value="NZ_CP015506.1"/>
</dbReference>
<gene>
    <name evidence="1" type="ORF">A361_26850</name>
</gene>
<name>A0A169G1A5_9BACI</name>
<evidence type="ECO:0000313" key="1">
    <source>
        <dbReference type="EMBL" id="AND42615.1"/>
    </source>
</evidence>
<proteinExistence type="predicted"/>
<dbReference type="STRING" id="1196031.A361_26850"/>
<sequence length="226" mass="26120">MDVNLDPFYDELEVAMKESLSLMSEGGNVLDIGCGKGWLTRFLYNNVNGNVIGIDRDRANIDDCRNNADNLPIEYKVMDMDNLTSNDFLNSYSFITCHNVLGYISDPSEQLHKIYSWLQPEGLFSLVVRTPYGRFAEVYERSKSVDLALIRYKEMRMYGSFGDAFEFYHLPDLKRMIEVAGFSIIKSQGLYPLEKYLPLGNEILKNILLESNSDEYFFQWILCKKS</sequence>
<accession>A0A169G1A5</accession>
<dbReference type="Pfam" id="PF13489">
    <property type="entry name" value="Methyltransf_23"/>
    <property type="match status" value="1"/>
</dbReference>
<evidence type="ECO:0008006" key="3">
    <source>
        <dbReference type="Google" id="ProtNLM"/>
    </source>
</evidence>
<dbReference type="Proteomes" id="UP000077856">
    <property type="component" value="Chromosome"/>
</dbReference>
<dbReference type="EMBL" id="CP015506">
    <property type="protein sequence ID" value="AND42615.1"/>
    <property type="molecule type" value="Genomic_DNA"/>
</dbReference>
<dbReference type="KEGG" id="bon:A361_26850"/>